<keyword evidence="3" id="KW-1185">Reference proteome</keyword>
<dbReference type="RefSeq" id="WP_203661901.1">
    <property type="nucleotide sequence ID" value="NZ_BAAAZM010000001.1"/>
</dbReference>
<dbReference type="GO" id="GO:0017000">
    <property type="term" value="P:antibiotic biosynthetic process"/>
    <property type="evidence" value="ECO:0007669"/>
    <property type="project" value="UniProtKB-ARBA"/>
</dbReference>
<dbReference type="SUPFAM" id="SSF53756">
    <property type="entry name" value="UDP-Glycosyltransferase/glycogen phosphorylase"/>
    <property type="match status" value="1"/>
</dbReference>
<gene>
    <name evidence="2" type="ORF">Aru02nite_50720</name>
</gene>
<dbReference type="Gene3D" id="3.40.50.2000">
    <property type="entry name" value="Glycogen Phosphorylase B"/>
    <property type="match status" value="2"/>
</dbReference>
<dbReference type="Proteomes" id="UP000612808">
    <property type="component" value="Unassembled WGS sequence"/>
</dbReference>
<dbReference type="GO" id="GO:0008194">
    <property type="term" value="F:UDP-glycosyltransferase activity"/>
    <property type="evidence" value="ECO:0007669"/>
    <property type="project" value="InterPro"/>
</dbReference>
<dbReference type="Pfam" id="PF06722">
    <property type="entry name" value="EryCIII-like_C"/>
    <property type="match status" value="1"/>
</dbReference>
<dbReference type="InterPro" id="IPR010610">
    <property type="entry name" value="EryCIII-like_C"/>
</dbReference>
<feature type="domain" description="Erythromycin biosynthesis protein CIII-like C-terminal" evidence="1">
    <location>
        <begin position="255"/>
        <end position="376"/>
    </location>
</feature>
<sequence length="382" mass="40039">MARFLFLTWPGAGNQVPETGVAGALRAAGHEVAFAGYATQADRFTALGFPFHVLRVADGRWPAQPPDDWMPILPDLVWACGGHLDDVPRLLAEEPVDVLVVDCLMFGALAAAERAGIPAAVLVHSAPGALLPPSGPFEQLLLPAVNAVRANGDRTRLDRLWDAWTPFPTLCTSVRELDPLDGRLPPEFAFVGPVDEPSDPSGWTPPWPPEDPRPLVVASFSTGAAWDQTSRVQATLDAFADRHYRVLVTTGTVDPRRVRVSGDAAVVPFVPHADVVPGAVAVVTHAGHGTVAAAMRHGVPVVALPNPAADQPALAAHLAQRGAGIALDGERATPAEIRTAVDTVVRDRSFRDAAAAIATAIAAAPGAARAAGLLTELQPARP</sequence>
<proteinExistence type="predicted"/>
<evidence type="ECO:0000313" key="2">
    <source>
        <dbReference type="EMBL" id="GID14183.1"/>
    </source>
</evidence>
<keyword evidence="2" id="KW-0808">Transferase</keyword>
<name>A0A8J3J4U7_9ACTN</name>
<protein>
    <submittedName>
        <fullName evidence="2">Glycosyl transferase</fullName>
    </submittedName>
</protein>
<dbReference type="PANTHER" id="PTHR48050:SF13">
    <property type="entry name" value="STEROL 3-BETA-GLUCOSYLTRANSFERASE UGT80A2"/>
    <property type="match status" value="1"/>
</dbReference>
<dbReference type="EMBL" id="BOMB01000029">
    <property type="protein sequence ID" value="GID14183.1"/>
    <property type="molecule type" value="Genomic_DNA"/>
</dbReference>
<evidence type="ECO:0000259" key="1">
    <source>
        <dbReference type="Pfam" id="PF06722"/>
    </source>
</evidence>
<dbReference type="PANTHER" id="PTHR48050">
    <property type="entry name" value="STEROL 3-BETA-GLUCOSYLTRANSFERASE"/>
    <property type="match status" value="1"/>
</dbReference>
<dbReference type="CDD" id="cd03784">
    <property type="entry name" value="GT1_Gtf-like"/>
    <property type="match status" value="1"/>
</dbReference>
<reference evidence="2" key="1">
    <citation type="submission" date="2021-01" db="EMBL/GenBank/DDBJ databases">
        <title>Whole genome shotgun sequence of Actinocatenispora rupis NBRC 107355.</title>
        <authorList>
            <person name="Komaki H."/>
            <person name="Tamura T."/>
        </authorList>
    </citation>
    <scope>NUCLEOTIDE SEQUENCE</scope>
    <source>
        <strain evidence="2">NBRC 107355</strain>
    </source>
</reference>
<evidence type="ECO:0000313" key="3">
    <source>
        <dbReference type="Proteomes" id="UP000612808"/>
    </source>
</evidence>
<organism evidence="2 3">
    <name type="scientific">Actinocatenispora rupis</name>
    <dbReference type="NCBI Taxonomy" id="519421"/>
    <lineage>
        <taxon>Bacteria</taxon>
        <taxon>Bacillati</taxon>
        <taxon>Actinomycetota</taxon>
        <taxon>Actinomycetes</taxon>
        <taxon>Micromonosporales</taxon>
        <taxon>Micromonosporaceae</taxon>
        <taxon>Actinocatenispora</taxon>
    </lineage>
</organism>
<dbReference type="InterPro" id="IPR002213">
    <property type="entry name" value="UDP_glucos_trans"/>
</dbReference>
<comment type="caution">
    <text evidence="2">The sequence shown here is derived from an EMBL/GenBank/DDBJ whole genome shotgun (WGS) entry which is preliminary data.</text>
</comment>
<accession>A0A8J3J4U7</accession>
<dbReference type="GO" id="GO:0016758">
    <property type="term" value="F:hexosyltransferase activity"/>
    <property type="evidence" value="ECO:0007669"/>
    <property type="project" value="UniProtKB-ARBA"/>
</dbReference>
<dbReference type="AlphaFoldDB" id="A0A8J3J4U7"/>
<dbReference type="InterPro" id="IPR050426">
    <property type="entry name" value="Glycosyltransferase_28"/>
</dbReference>